<organism evidence="2 3">
    <name type="scientific">Crotalaria pallida</name>
    <name type="common">Smooth rattlebox</name>
    <name type="synonym">Crotalaria striata</name>
    <dbReference type="NCBI Taxonomy" id="3830"/>
    <lineage>
        <taxon>Eukaryota</taxon>
        <taxon>Viridiplantae</taxon>
        <taxon>Streptophyta</taxon>
        <taxon>Embryophyta</taxon>
        <taxon>Tracheophyta</taxon>
        <taxon>Spermatophyta</taxon>
        <taxon>Magnoliopsida</taxon>
        <taxon>eudicotyledons</taxon>
        <taxon>Gunneridae</taxon>
        <taxon>Pentapetalae</taxon>
        <taxon>rosids</taxon>
        <taxon>fabids</taxon>
        <taxon>Fabales</taxon>
        <taxon>Fabaceae</taxon>
        <taxon>Papilionoideae</taxon>
        <taxon>50 kb inversion clade</taxon>
        <taxon>genistoids sensu lato</taxon>
        <taxon>core genistoids</taxon>
        <taxon>Crotalarieae</taxon>
        <taxon>Crotalaria</taxon>
    </lineage>
</organism>
<feature type="compositionally biased region" description="Polar residues" evidence="1">
    <location>
        <begin position="268"/>
        <end position="280"/>
    </location>
</feature>
<comment type="caution">
    <text evidence="2">The sequence shown here is derived from an EMBL/GenBank/DDBJ whole genome shotgun (WGS) entry which is preliminary data.</text>
</comment>
<gene>
    <name evidence="2" type="ORF">RIF29_27203</name>
</gene>
<dbReference type="AlphaFoldDB" id="A0AAN9I0T9"/>
<reference evidence="2 3" key="1">
    <citation type="submission" date="2024-01" db="EMBL/GenBank/DDBJ databases">
        <title>The genomes of 5 underutilized Papilionoideae crops provide insights into root nodulation and disease resistanc.</title>
        <authorList>
            <person name="Yuan L."/>
        </authorList>
    </citation>
    <scope>NUCLEOTIDE SEQUENCE [LARGE SCALE GENOMIC DNA]</scope>
    <source>
        <strain evidence="2">ZHUSHIDOU_FW_LH</strain>
        <tissue evidence="2">Leaf</tissue>
    </source>
</reference>
<evidence type="ECO:0000256" key="1">
    <source>
        <dbReference type="SAM" id="MobiDB-lite"/>
    </source>
</evidence>
<feature type="region of interest" description="Disordered" evidence="1">
    <location>
        <begin position="381"/>
        <end position="406"/>
    </location>
</feature>
<evidence type="ECO:0000313" key="2">
    <source>
        <dbReference type="EMBL" id="KAK7260904.1"/>
    </source>
</evidence>
<keyword evidence="3" id="KW-1185">Reference proteome</keyword>
<evidence type="ECO:0000313" key="3">
    <source>
        <dbReference type="Proteomes" id="UP001372338"/>
    </source>
</evidence>
<feature type="region of interest" description="Disordered" evidence="1">
    <location>
        <begin position="1"/>
        <end position="31"/>
    </location>
</feature>
<proteinExistence type="predicted"/>
<feature type="region of interest" description="Disordered" evidence="1">
    <location>
        <begin position="180"/>
        <end position="200"/>
    </location>
</feature>
<name>A0AAN9I0T9_CROPI</name>
<feature type="region of interest" description="Disordered" evidence="1">
    <location>
        <begin position="252"/>
        <end position="280"/>
    </location>
</feature>
<sequence length="437" mass="48198">MIMDANPLLGFVSKDAENAEGSSMQEDDLKERPIKKVKTDEQSSTENVDMDVIPTSAIEAVTSSPKKSYVASFMRNIGDDIQGGYGHKQEWCPENHVDNQDQLVKGAEGMNSAAINGEELAVVTVAKNTMVNTPPTGMVTEQEENPDSAGKVLIAAEKETIDTQSKTNPFGPWMLVKRPARKKERMGQKQNESSMLGGNKGIQRASVKGKFDALIYEEEDNSAAGHEDTMLNMHDSMQATVNNVQHENHVMGHPKRANTSTHKEVRTRSSLADKNPQQYRGNKEWALGSVKPQRSTIKNKIVTNDSKCTVEAPLANDGQHESKQYKGSKEYKEAMKAKEREALHLMKIYEKSKGLVLPNFAIQTYLPEKEAINFAHQIASSSKNLNPPPEPPDGKHSSGSGMDIDFNNETQFLSANDEDVLIPDETGSLNQSINLCL</sequence>
<dbReference type="Proteomes" id="UP001372338">
    <property type="component" value="Unassembled WGS sequence"/>
</dbReference>
<protein>
    <submittedName>
        <fullName evidence="2">Uncharacterized protein</fullName>
    </submittedName>
</protein>
<dbReference type="EMBL" id="JAYWIO010000005">
    <property type="protein sequence ID" value="KAK7260904.1"/>
    <property type="molecule type" value="Genomic_DNA"/>
</dbReference>
<accession>A0AAN9I0T9</accession>